<evidence type="ECO:0000259" key="3">
    <source>
        <dbReference type="SMART" id="SM01066"/>
    </source>
</evidence>
<feature type="region of interest" description="Disordered" evidence="2">
    <location>
        <begin position="1"/>
        <end position="91"/>
    </location>
</feature>
<dbReference type="Proteomes" id="UP000612055">
    <property type="component" value="Unassembled WGS sequence"/>
</dbReference>
<feature type="compositionally biased region" description="Pro residues" evidence="2">
    <location>
        <begin position="304"/>
        <end position="321"/>
    </location>
</feature>
<reference evidence="4" key="1">
    <citation type="journal article" date="2020" name="bioRxiv">
        <title>Comparative genomics of Chlamydomonas.</title>
        <authorList>
            <person name="Craig R.J."/>
            <person name="Hasan A.R."/>
            <person name="Ness R.W."/>
            <person name="Keightley P.D."/>
        </authorList>
    </citation>
    <scope>NUCLEOTIDE SEQUENCE</scope>
    <source>
        <strain evidence="4">CCAP 11/70</strain>
    </source>
</reference>
<organism evidence="4 5">
    <name type="scientific">Edaphochlamys debaryana</name>
    <dbReference type="NCBI Taxonomy" id="47281"/>
    <lineage>
        <taxon>Eukaryota</taxon>
        <taxon>Viridiplantae</taxon>
        <taxon>Chlorophyta</taxon>
        <taxon>core chlorophytes</taxon>
        <taxon>Chlorophyceae</taxon>
        <taxon>CS clade</taxon>
        <taxon>Chlamydomonadales</taxon>
        <taxon>Chlamydomonadales incertae sedis</taxon>
        <taxon>Edaphochlamys</taxon>
    </lineage>
</organism>
<dbReference type="EMBL" id="JAEHOE010000003">
    <property type="protein sequence ID" value="KAG2500559.1"/>
    <property type="molecule type" value="Genomic_DNA"/>
</dbReference>
<comment type="caution">
    <text evidence="4">The sequence shown here is derived from an EMBL/GenBank/DDBJ whole genome shotgun (WGS) entry which is preliminary data.</text>
</comment>
<gene>
    <name evidence="4" type="ORF">HYH03_001330</name>
</gene>
<feature type="compositionally biased region" description="Polar residues" evidence="2">
    <location>
        <begin position="60"/>
        <end position="77"/>
    </location>
</feature>
<evidence type="ECO:0000313" key="5">
    <source>
        <dbReference type="Proteomes" id="UP000612055"/>
    </source>
</evidence>
<keyword evidence="5" id="KW-1185">Reference proteome</keyword>
<sequence length="415" mass="42393">MAPSLKGLVDSTKRSGLATGQPKCPGPRLRVPSVAPSPRVPAPRVPVAPPSAGLKLPFWSSGSNHADSTTTSASSGNGVHPPHGHSDHSHDPVLFELGAAASTAGHGGHLNSTVALAGVNGFSSKATASDEAVDLMVPGSRAENNIAPYTSTGPSLALQIRDIASTLRHINSLRLEYMDKIAQQEMELATKDQALRAKEDRIHALESEAAELRRSLGMLHSAKSAAETEVQRLRAAAAAAAALPPPPAPAPALPPPAAPAAAAAAPAAPPAAAPVAPAPAAVAPVPAAAPAPAAPAPAAAAAPAPTPAPPAAAPPPPPPRVPEITLSYRSAWDNVYLHGNVDGKGWTTPPGLHMKNVGNKEHVVKLPAKALEFVINNGHNEWDSPGGPGQNYRIDTPGEYRLHYGTLTQTKPWTP</sequence>
<dbReference type="OrthoDB" id="542705at2759"/>
<dbReference type="InterPro" id="IPR005085">
    <property type="entry name" value="CBM25"/>
</dbReference>
<dbReference type="AlphaFoldDB" id="A0A836C652"/>
<feature type="compositionally biased region" description="Low complexity" evidence="2">
    <location>
        <begin position="27"/>
        <end position="37"/>
    </location>
</feature>
<feature type="domain" description="Carbohydrate binding module family 25" evidence="3">
    <location>
        <begin position="323"/>
        <end position="397"/>
    </location>
</feature>
<dbReference type="Gene3D" id="2.60.40.10">
    <property type="entry name" value="Immunoglobulins"/>
    <property type="match status" value="1"/>
</dbReference>
<dbReference type="SMART" id="SM01066">
    <property type="entry name" value="CBM_25"/>
    <property type="match status" value="1"/>
</dbReference>
<protein>
    <recommendedName>
        <fullName evidence="3">Carbohydrate binding module family 25 domain-containing protein</fullName>
    </recommendedName>
</protein>
<feature type="region of interest" description="Disordered" evidence="2">
    <location>
        <begin position="288"/>
        <end position="324"/>
    </location>
</feature>
<evidence type="ECO:0000313" key="4">
    <source>
        <dbReference type="EMBL" id="KAG2500559.1"/>
    </source>
</evidence>
<dbReference type="GO" id="GO:2001070">
    <property type="term" value="F:starch binding"/>
    <property type="evidence" value="ECO:0007669"/>
    <property type="project" value="InterPro"/>
</dbReference>
<keyword evidence="1" id="KW-0175">Coiled coil</keyword>
<evidence type="ECO:0000256" key="2">
    <source>
        <dbReference type="SAM" id="MobiDB-lite"/>
    </source>
</evidence>
<proteinExistence type="predicted"/>
<evidence type="ECO:0000256" key="1">
    <source>
        <dbReference type="SAM" id="Coils"/>
    </source>
</evidence>
<accession>A0A836C652</accession>
<name>A0A836C652_9CHLO</name>
<feature type="coiled-coil region" evidence="1">
    <location>
        <begin position="181"/>
        <end position="215"/>
    </location>
</feature>
<dbReference type="InterPro" id="IPR013783">
    <property type="entry name" value="Ig-like_fold"/>
</dbReference>
<feature type="compositionally biased region" description="Pro residues" evidence="2">
    <location>
        <begin position="38"/>
        <end position="49"/>
    </location>
</feature>